<keyword evidence="6" id="KW-1185">Reference proteome</keyword>
<dbReference type="GO" id="GO:0016020">
    <property type="term" value="C:membrane"/>
    <property type="evidence" value="ECO:0007669"/>
    <property type="project" value="UniProtKB-SubCell"/>
</dbReference>
<dbReference type="EMBL" id="LSSM01000511">
    <property type="protein sequence ID" value="OMJ28680.1"/>
    <property type="molecule type" value="Genomic_DNA"/>
</dbReference>
<dbReference type="OrthoDB" id="20273at2759"/>
<evidence type="ECO:0000313" key="6">
    <source>
        <dbReference type="Proteomes" id="UP000187429"/>
    </source>
</evidence>
<feature type="compositionally biased region" description="Polar residues" evidence="3">
    <location>
        <begin position="38"/>
        <end position="48"/>
    </location>
</feature>
<gene>
    <name evidence="5" type="ORF">AYI69_g1834</name>
</gene>
<feature type="transmembrane region" description="Helical" evidence="4">
    <location>
        <begin position="105"/>
        <end position="128"/>
    </location>
</feature>
<dbReference type="GO" id="GO:0098542">
    <property type="term" value="P:defense response to other organism"/>
    <property type="evidence" value="ECO:0007669"/>
    <property type="project" value="InterPro"/>
</dbReference>
<feature type="compositionally biased region" description="Low complexity" evidence="3">
    <location>
        <begin position="49"/>
        <end position="74"/>
    </location>
</feature>
<evidence type="ECO:0000256" key="1">
    <source>
        <dbReference type="ARBA" id="ARBA00004370"/>
    </source>
</evidence>
<keyword evidence="4" id="KW-0812">Transmembrane</keyword>
<evidence type="ECO:0000313" key="5">
    <source>
        <dbReference type="EMBL" id="OMJ28680.1"/>
    </source>
</evidence>
<proteinExistence type="predicted"/>
<comment type="caution">
    <text evidence="5">The sequence shown here is derived from an EMBL/GenBank/DDBJ whole genome shotgun (WGS) entry which is preliminary data.</text>
</comment>
<feature type="compositionally biased region" description="Low complexity" evidence="3">
    <location>
        <begin position="12"/>
        <end position="22"/>
    </location>
</feature>
<dbReference type="AlphaFoldDB" id="A0A1R1YPB2"/>
<protein>
    <recommendedName>
        <fullName evidence="7">Late embryogenesis abundant protein LEA-2 subgroup domain-containing protein</fullName>
    </recommendedName>
</protein>
<evidence type="ECO:0008006" key="7">
    <source>
        <dbReference type="Google" id="ProtNLM"/>
    </source>
</evidence>
<dbReference type="PANTHER" id="PTHR31234:SF2">
    <property type="entry name" value="OS05G0199100 PROTEIN"/>
    <property type="match status" value="1"/>
</dbReference>
<evidence type="ECO:0000256" key="2">
    <source>
        <dbReference type="ARBA" id="ARBA00023136"/>
    </source>
</evidence>
<name>A0A1R1YPB2_9FUNG</name>
<organism evidence="5 6">
    <name type="scientific">Smittium culicis</name>
    <dbReference type="NCBI Taxonomy" id="133412"/>
    <lineage>
        <taxon>Eukaryota</taxon>
        <taxon>Fungi</taxon>
        <taxon>Fungi incertae sedis</taxon>
        <taxon>Zoopagomycota</taxon>
        <taxon>Kickxellomycotina</taxon>
        <taxon>Harpellomycetes</taxon>
        <taxon>Harpellales</taxon>
        <taxon>Legeriomycetaceae</taxon>
        <taxon>Smittium</taxon>
    </lineage>
</organism>
<sequence>MNRAQYNEGYNDKNLNNNQDSNHTYSDNFSESDPYHSKPSNNQINNHPSYNMQQLNNSNSQPQPQNPNYNYQNSHLYRRTDQYMPLDEETKAKKRRYCCCFSKRGLIIFLVIFFFFLAALGVAGYFLWPRIPNAQYKDISLSNSTAGSGNSVQDLLQAAKIEASGTITIPLVIDIEVDNPNYIPWTLNNVTLSGSIKTADGSDYQVGTGKLISSFTMPRKSTGNIMKIYFDFSLESSSSNFLSAATLVKNSCVPGGPAIRFNYVATIYINAISWLKIRPKISDSVNFNCPVSELQSLGVDVVSLIDKLVKG</sequence>
<keyword evidence="4" id="KW-1133">Transmembrane helix</keyword>
<dbReference type="Proteomes" id="UP000187429">
    <property type="component" value="Unassembled WGS sequence"/>
</dbReference>
<feature type="region of interest" description="Disordered" evidence="3">
    <location>
        <begin position="1"/>
        <end position="74"/>
    </location>
</feature>
<evidence type="ECO:0000256" key="3">
    <source>
        <dbReference type="SAM" id="MobiDB-lite"/>
    </source>
</evidence>
<dbReference type="PANTHER" id="PTHR31234">
    <property type="entry name" value="LATE EMBRYOGENESIS ABUNDANT (LEA) HYDROXYPROLINE-RICH GLYCOPROTEIN FAMILY"/>
    <property type="match status" value="1"/>
</dbReference>
<comment type="subcellular location">
    <subcellularLocation>
        <location evidence="1">Membrane</location>
    </subcellularLocation>
</comment>
<accession>A0A1R1YPB2</accession>
<reference evidence="6" key="1">
    <citation type="submission" date="2017-01" db="EMBL/GenBank/DDBJ databases">
        <authorList>
            <person name="Wang Y."/>
            <person name="White M."/>
            <person name="Kvist S."/>
            <person name="Moncalvo J.-M."/>
        </authorList>
    </citation>
    <scope>NUCLEOTIDE SEQUENCE [LARGE SCALE GENOMIC DNA]</scope>
    <source>
        <strain evidence="6">ID-206-W2</strain>
    </source>
</reference>
<keyword evidence="2 4" id="KW-0472">Membrane</keyword>
<dbReference type="InterPro" id="IPR044839">
    <property type="entry name" value="NDR1-like"/>
</dbReference>
<evidence type="ECO:0000256" key="4">
    <source>
        <dbReference type="SAM" id="Phobius"/>
    </source>
</evidence>